<dbReference type="InterPro" id="IPR050482">
    <property type="entry name" value="Sensor_HK_TwoCompSys"/>
</dbReference>
<dbReference type="EMBL" id="LN885086">
    <property type="protein sequence ID" value="CUQ66332.1"/>
    <property type="molecule type" value="Genomic_DNA"/>
</dbReference>
<gene>
    <name evidence="5" type="ORF">NITINOP_1357</name>
</gene>
<evidence type="ECO:0000313" key="5">
    <source>
        <dbReference type="EMBL" id="CUQ66332.1"/>
    </source>
</evidence>
<dbReference type="SMART" id="SM00387">
    <property type="entry name" value="HATPase_c"/>
    <property type="match status" value="1"/>
</dbReference>
<protein>
    <submittedName>
        <fullName evidence="5">Putative two-component sensor histidine kinase</fullName>
    </submittedName>
</protein>
<dbReference type="AlphaFoldDB" id="A0A0S4KPI0"/>
<dbReference type="SUPFAM" id="SSF55874">
    <property type="entry name" value="ATPase domain of HSP90 chaperone/DNA topoisomerase II/histidine kinase"/>
    <property type="match status" value="1"/>
</dbReference>
<dbReference type="Gene3D" id="1.20.5.1930">
    <property type="match status" value="1"/>
</dbReference>
<evidence type="ECO:0000313" key="6">
    <source>
        <dbReference type="Proteomes" id="UP000066284"/>
    </source>
</evidence>
<proteinExistence type="predicted"/>
<dbReference type="CDD" id="cd16917">
    <property type="entry name" value="HATPase_UhpB-NarQ-NarX-like"/>
    <property type="match status" value="1"/>
</dbReference>
<keyword evidence="1" id="KW-0808">Transferase</keyword>
<dbReference type="RefSeq" id="WP_062484318.1">
    <property type="nucleotide sequence ID" value="NZ_LN885086.1"/>
</dbReference>
<evidence type="ECO:0000256" key="3">
    <source>
        <dbReference type="ARBA" id="ARBA00023012"/>
    </source>
</evidence>
<dbReference type="InterPro" id="IPR011712">
    <property type="entry name" value="Sig_transdc_His_kin_sub3_dim/P"/>
</dbReference>
<dbReference type="GO" id="GO:0046983">
    <property type="term" value="F:protein dimerization activity"/>
    <property type="evidence" value="ECO:0007669"/>
    <property type="project" value="InterPro"/>
</dbReference>
<dbReference type="OrthoDB" id="9811306at2"/>
<dbReference type="Proteomes" id="UP000066284">
    <property type="component" value="Chromosome 1"/>
</dbReference>
<sequence length="272" mass="30087">MEKGKKGFGVLKGFRDRWPNTDDRRARDGLSSEGGEVLPCSYVKTFGKDDVASALKAMEHRVNTLLEDRRRLARDLHDCILQSLYAIGLNLEASRHPNSDPSQESVRSHLRVVSQLNHLIQDVRAMIESLEAGTIQEFDFVAELTSLRATYEQGGRLAIRLDLDPDALGNLTSEEQREILNIVREALSNCARHADAAHVVVAIRMRGSKIRVSIVDDGRGFTLNGDCRRGYGLTNMEARARKLGGTFRIASTHGQGTTVTIDLSLSSVLTFA</sequence>
<dbReference type="Gene3D" id="3.30.565.10">
    <property type="entry name" value="Histidine kinase-like ATPase, C-terminal domain"/>
    <property type="match status" value="1"/>
</dbReference>
<dbReference type="InterPro" id="IPR003594">
    <property type="entry name" value="HATPase_dom"/>
</dbReference>
<feature type="domain" description="Histidine kinase" evidence="4">
    <location>
        <begin position="57"/>
        <end position="267"/>
    </location>
</feature>
<organism evidence="5 6">
    <name type="scientific">Candidatus Nitrospira inopinata</name>
    <dbReference type="NCBI Taxonomy" id="1715989"/>
    <lineage>
        <taxon>Bacteria</taxon>
        <taxon>Pseudomonadati</taxon>
        <taxon>Nitrospirota</taxon>
        <taxon>Nitrospiria</taxon>
        <taxon>Nitrospirales</taxon>
        <taxon>Nitrospiraceae</taxon>
        <taxon>Nitrospira</taxon>
    </lineage>
</organism>
<dbReference type="GO" id="GO:0000155">
    <property type="term" value="F:phosphorelay sensor kinase activity"/>
    <property type="evidence" value="ECO:0007669"/>
    <property type="project" value="InterPro"/>
</dbReference>
<dbReference type="GO" id="GO:0016020">
    <property type="term" value="C:membrane"/>
    <property type="evidence" value="ECO:0007669"/>
    <property type="project" value="InterPro"/>
</dbReference>
<accession>A0A0S4KPI0</accession>
<evidence type="ECO:0000256" key="2">
    <source>
        <dbReference type="ARBA" id="ARBA00022777"/>
    </source>
</evidence>
<dbReference type="Pfam" id="PF07730">
    <property type="entry name" value="HisKA_3"/>
    <property type="match status" value="1"/>
</dbReference>
<keyword evidence="2 5" id="KW-0418">Kinase</keyword>
<keyword evidence="6" id="KW-1185">Reference proteome</keyword>
<dbReference type="PANTHER" id="PTHR24421">
    <property type="entry name" value="NITRATE/NITRITE SENSOR PROTEIN NARX-RELATED"/>
    <property type="match status" value="1"/>
</dbReference>
<dbReference type="Pfam" id="PF02518">
    <property type="entry name" value="HATPase_c"/>
    <property type="match status" value="1"/>
</dbReference>
<dbReference type="InterPro" id="IPR005467">
    <property type="entry name" value="His_kinase_dom"/>
</dbReference>
<reference evidence="6" key="1">
    <citation type="submission" date="2015-09" db="EMBL/GenBank/DDBJ databases">
        <authorList>
            <person name="Daims H."/>
        </authorList>
    </citation>
    <scope>NUCLEOTIDE SEQUENCE [LARGE SCALE GENOMIC DNA]</scope>
</reference>
<keyword evidence="3" id="KW-0902">Two-component regulatory system</keyword>
<dbReference type="InterPro" id="IPR036890">
    <property type="entry name" value="HATPase_C_sf"/>
</dbReference>
<name>A0A0S4KPI0_9BACT</name>
<dbReference type="PROSITE" id="PS50109">
    <property type="entry name" value="HIS_KIN"/>
    <property type="match status" value="1"/>
</dbReference>
<dbReference type="KEGG" id="nio:NITINOP_1357"/>
<evidence type="ECO:0000259" key="4">
    <source>
        <dbReference type="PROSITE" id="PS50109"/>
    </source>
</evidence>
<evidence type="ECO:0000256" key="1">
    <source>
        <dbReference type="ARBA" id="ARBA00022679"/>
    </source>
</evidence>
<dbReference type="STRING" id="1715989.NITINOP_1357"/>